<feature type="non-terminal residue" evidence="1">
    <location>
        <position position="135"/>
    </location>
</feature>
<keyword evidence="2" id="KW-1185">Reference proteome</keyword>
<dbReference type="AlphaFoldDB" id="A0A9W7XSF7"/>
<protein>
    <submittedName>
        <fullName evidence="1">Uncharacterized protein</fullName>
    </submittedName>
</protein>
<dbReference type="Proteomes" id="UP001143981">
    <property type="component" value="Unassembled WGS sequence"/>
</dbReference>
<sequence length="135" mass="15094">MAEELLPIGTGSALYAEASKYPNFKAIWSARTACLKREQHVLQAVIQLAATVKAQGEVPSQVDYEIFAAGQMAYSAVVRNQRELTLLMLNTTKAPQHIIQQIVPPRVARNSLISVEHDRLLEEWRRSNQGPDARN</sequence>
<proteinExistence type="predicted"/>
<gene>
    <name evidence="1" type="ORF">LPJ61_006612</name>
</gene>
<name>A0A9W7XSF7_9FUNG</name>
<accession>A0A9W7XSF7</accession>
<organism evidence="1 2">
    <name type="scientific">Coemansia biformis</name>
    <dbReference type="NCBI Taxonomy" id="1286918"/>
    <lineage>
        <taxon>Eukaryota</taxon>
        <taxon>Fungi</taxon>
        <taxon>Fungi incertae sedis</taxon>
        <taxon>Zoopagomycota</taxon>
        <taxon>Kickxellomycotina</taxon>
        <taxon>Kickxellomycetes</taxon>
        <taxon>Kickxellales</taxon>
        <taxon>Kickxellaceae</taxon>
        <taxon>Coemansia</taxon>
    </lineage>
</organism>
<dbReference type="EMBL" id="JANBOI010003426">
    <property type="protein sequence ID" value="KAJ1718476.1"/>
    <property type="molecule type" value="Genomic_DNA"/>
</dbReference>
<reference evidence="1" key="1">
    <citation type="submission" date="2022-07" db="EMBL/GenBank/DDBJ databases">
        <title>Phylogenomic reconstructions and comparative analyses of Kickxellomycotina fungi.</title>
        <authorList>
            <person name="Reynolds N.K."/>
            <person name="Stajich J.E."/>
            <person name="Barry K."/>
            <person name="Grigoriev I.V."/>
            <person name="Crous P."/>
            <person name="Smith M.E."/>
        </authorList>
    </citation>
    <scope>NUCLEOTIDE SEQUENCE</scope>
    <source>
        <strain evidence="1">BCRC 34381</strain>
    </source>
</reference>
<evidence type="ECO:0000313" key="2">
    <source>
        <dbReference type="Proteomes" id="UP001143981"/>
    </source>
</evidence>
<comment type="caution">
    <text evidence="1">The sequence shown here is derived from an EMBL/GenBank/DDBJ whole genome shotgun (WGS) entry which is preliminary data.</text>
</comment>
<evidence type="ECO:0000313" key="1">
    <source>
        <dbReference type="EMBL" id="KAJ1718476.1"/>
    </source>
</evidence>